<dbReference type="NCBIfam" id="NF008588">
    <property type="entry name" value="PRK11553.1"/>
    <property type="match status" value="1"/>
</dbReference>
<reference evidence="8" key="1">
    <citation type="submission" date="2018-03" db="EMBL/GenBank/DDBJ databases">
        <authorList>
            <person name="Blom J."/>
        </authorList>
    </citation>
    <scope>NUCLEOTIDE SEQUENCE [LARGE SCALE GENOMIC DNA]</scope>
    <source>
        <strain evidence="8">KPC-SM-21</strain>
    </source>
</reference>
<organism evidence="7 8">
    <name type="scientific">Acinetobacter stercoris</name>
    <dbReference type="NCBI Taxonomy" id="2126983"/>
    <lineage>
        <taxon>Bacteria</taxon>
        <taxon>Pseudomonadati</taxon>
        <taxon>Pseudomonadota</taxon>
        <taxon>Gammaproteobacteria</taxon>
        <taxon>Moraxellales</taxon>
        <taxon>Moraxellaceae</taxon>
        <taxon>Acinetobacter</taxon>
    </lineage>
</organism>
<dbReference type="InterPro" id="IPR010067">
    <property type="entry name" value="ABC_SsuA_sub-bd"/>
</dbReference>
<evidence type="ECO:0000259" key="6">
    <source>
        <dbReference type="SMART" id="SM00062"/>
    </source>
</evidence>
<evidence type="ECO:0000313" key="7">
    <source>
        <dbReference type="EMBL" id="SPL71833.1"/>
    </source>
</evidence>
<evidence type="ECO:0000313" key="8">
    <source>
        <dbReference type="Proteomes" id="UP000245974"/>
    </source>
</evidence>
<dbReference type="CDD" id="cd13557">
    <property type="entry name" value="PBP2_SsuA"/>
    <property type="match status" value="1"/>
</dbReference>
<evidence type="ECO:0000256" key="5">
    <source>
        <dbReference type="ARBA" id="ARBA00070228"/>
    </source>
</evidence>
<name>A0A2U3N2H0_9GAMM</name>
<dbReference type="InParanoid" id="A0A2U3N2H0"/>
<gene>
    <name evidence="7" type="primary">ssuA_4</name>
    <name evidence="7" type="ORF">KPC_3011</name>
</gene>
<dbReference type="FunCoup" id="A0A2U3N2H0">
    <property type="interactions" value="149"/>
</dbReference>
<dbReference type="OrthoDB" id="7374754at2"/>
<dbReference type="NCBIfam" id="TIGR01728">
    <property type="entry name" value="SsuA_fam"/>
    <property type="match status" value="1"/>
</dbReference>
<comment type="similarity">
    <text evidence="1">Belongs to the bacterial solute-binding protein SsuA/TauA family.</text>
</comment>
<dbReference type="InterPro" id="IPR001638">
    <property type="entry name" value="Solute-binding_3/MltF_N"/>
</dbReference>
<feature type="domain" description="Solute-binding protein family 3/N-terminal" evidence="6">
    <location>
        <begin position="46"/>
        <end position="261"/>
    </location>
</feature>
<dbReference type="Gene3D" id="3.40.190.10">
    <property type="entry name" value="Periplasmic binding protein-like II"/>
    <property type="match status" value="2"/>
</dbReference>
<keyword evidence="8" id="KW-1185">Reference proteome</keyword>
<evidence type="ECO:0000256" key="3">
    <source>
        <dbReference type="ARBA" id="ARBA00022729"/>
    </source>
</evidence>
<evidence type="ECO:0000256" key="4">
    <source>
        <dbReference type="ARBA" id="ARBA00055538"/>
    </source>
</evidence>
<proteinExistence type="inferred from homology"/>
<protein>
    <recommendedName>
        <fullName evidence="5">Putative aliphatic sulfonates-binding protein</fullName>
    </recommendedName>
</protein>
<dbReference type="PANTHER" id="PTHR30024:SF42">
    <property type="entry name" value="ALIPHATIC SULFONATES-BINDING PROTEIN-RELATED"/>
    <property type="match status" value="1"/>
</dbReference>
<dbReference type="SMART" id="SM00062">
    <property type="entry name" value="PBPb"/>
    <property type="match status" value="1"/>
</dbReference>
<sequence>MSQHHLKHTTSTWFRTQGHGMPLAMVALCAMLGTNAVWAVDPNVKQLRIGFQKSSINFAIAKQQKLFEKEFPNAKITWNEFPAGPQILEALAVGSLDIGVTGDTPPVYAQAANKPLYYIAYESAKPLASAILIPKISKLTNLSQLKGKRIALQRGSSAHYLVVQAVRKAGLKWTDITPIWLAPAEARAAFQKGAVDAWAIWDPYYASAQIEDQAKVLTTGKGLSPNYTFYLASPNFLKQNPQAVKSIIQQINLADKWVQSHKTETTSLIAQGTGLKTNVSKVFIDRRPSPSYAAPLTAKVIADQQQLANRFSELQIIPRPINIQQAVWQSK</sequence>
<comment type="function">
    <text evidence="4">Part of a binding-protein-dependent transport system for aliphatic sulfonates. Putative binding protein.</text>
</comment>
<dbReference type="GO" id="GO:0016020">
    <property type="term" value="C:membrane"/>
    <property type="evidence" value="ECO:0007669"/>
    <property type="project" value="InterPro"/>
</dbReference>
<dbReference type="EMBL" id="OOGT01000179">
    <property type="protein sequence ID" value="SPL71833.1"/>
    <property type="molecule type" value="Genomic_DNA"/>
</dbReference>
<dbReference type="AlphaFoldDB" id="A0A2U3N2H0"/>
<dbReference type="PANTHER" id="PTHR30024">
    <property type="entry name" value="ALIPHATIC SULFONATES-BINDING PROTEIN-RELATED"/>
    <property type="match status" value="1"/>
</dbReference>
<dbReference type="SUPFAM" id="SSF53850">
    <property type="entry name" value="Periplasmic binding protein-like II"/>
    <property type="match status" value="1"/>
</dbReference>
<accession>A0A2U3N2H0</accession>
<evidence type="ECO:0000256" key="2">
    <source>
        <dbReference type="ARBA" id="ARBA00022448"/>
    </source>
</evidence>
<dbReference type="GO" id="GO:0042626">
    <property type="term" value="F:ATPase-coupled transmembrane transporter activity"/>
    <property type="evidence" value="ECO:0007669"/>
    <property type="project" value="InterPro"/>
</dbReference>
<dbReference type="FunFam" id="3.40.190.10:FF:000050">
    <property type="entry name" value="Sulfonate ABC transporter substrate-binding protein"/>
    <property type="match status" value="1"/>
</dbReference>
<keyword evidence="3" id="KW-0732">Signal</keyword>
<dbReference type="Pfam" id="PF13379">
    <property type="entry name" value="NMT1_2"/>
    <property type="match status" value="1"/>
</dbReference>
<dbReference type="Proteomes" id="UP000245974">
    <property type="component" value="Unassembled WGS sequence"/>
</dbReference>
<evidence type="ECO:0000256" key="1">
    <source>
        <dbReference type="ARBA" id="ARBA00010742"/>
    </source>
</evidence>
<keyword evidence="2" id="KW-0813">Transport</keyword>